<dbReference type="GO" id="GO:0000774">
    <property type="term" value="F:adenyl-nucleotide exchange factor activity"/>
    <property type="evidence" value="ECO:0007669"/>
    <property type="project" value="InterPro"/>
</dbReference>
<evidence type="ECO:0000313" key="14">
    <source>
        <dbReference type="Proteomes" id="UP000035444"/>
    </source>
</evidence>
<evidence type="ECO:0000256" key="8">
    <source>
        <dbReference type="ARBA" id="ARBA00072274"/>
    </source>
</evidence>
<keyword evidence="4 10" id="KW-0963">Cytoplasm</keyword>
<evidence type="ECO:0000256" key="11">
    <source>
        <dbReference type="RuleBase" id="RU004478"/>
    </source>
</evidence>
<dbReference type="InterPro" id="IPR009012">
    <property type="entry name" value="GrpE_head"/>
</dbReference>
<dbReference type="HAMAP" id="MF_01151">
    <property type="entry name" value="GrpE"/>
    <property type="match status" value="1"/>
</dbReference>
<evidence type="ECO:0000256" key="5">
    <source>
        <dbReference type="ARBA" id="ARBA00023016"/>
    </source>
</evidence>
<dbReference type="PATRIC" id="fig|1489064.4.peg.3445"/>
<feature type="compositionally biased region" description="Acidic residues" evidence="12">
    <location>
        <begin position="18"/>
        <end position="33"/>
    </location>
</feature>
<keyword evidence="14" id="KW-1185">Reference proteome</keyword>
<dbReference type="GO" id="GO:0051082">
    <property type="term" value="F:unfolded protein binding"/>
    <property type="evidence" value="ECO:0007669"/>
    <property type="project" value="TreeGrafter"/>
</dbReference>
<accession>A0A0H2MJL3</accession>
<dbReference type="AlphaFoldDB" id="A0A0H2MJL3"/>
<comment type="function">
    <text evidence="7 10">Participates actively in the response to hyperosmotic and heat shock by preventing the aggregation of stress-denatured proteins, in association with DnaK and GrpE. It is the nucleotide exchange factor for DnaK and may function as a thermosensor. Unfolded proteins bind initially to DnaJ; upon interaction with the DnaJ-bound protein, DnaK hydrolyzes its bound ATP, resulting in the formation of a stable complex. GrpE releases ADP from DnaK; ATP binding to DnaK triggers the release of the substrate protein, thus completing the reaction cycle. Several rounds of ATP-dependent interactions between DnaJ, DnaK and GrpE are required for fully efficient folding.</text>
</comment>
<protein>
    <recommendedName>
        <fullName evidence="8 10">Protein GrpE</fullName>
    </recommendedName>
    <alternativeName>
        <fullName evidence="9 10">HSP-70 cofactor</fullName>
    </alternativeName>
</protein>
<dbReference type="Gene3D" id="2.30.22.10">
    <property type="entry name" value="Head domain of nucleotide exchange factor GrpE"/>
    <property type="match status" value="1"/>
</dbReference>
<evidence type="ECO:0000256" key="10">
    <source>
        <dbReference type="HAMAP-Rule" id="MF_01151"/>
    </source>
</evidence>
<comment type="caution">
    <text evidence="13">The sequence shown here is derived from an EMBL/GenBank/DDBJ whole genome shotgun (WGS) entry which is preliminary data.</text>
</comment>
<evidence type="ECO:0000256" key="1">
    <source>
        <dbReference type="ARBA" id="ARBA00004496"/>
    </source>
</evidence>
<dbReference type="STRING" id="1489064.WH96_10725"/>
<dbReference type="InterPro" id="IPR000740">
    <property type="entry name" value="GrpE"/>
</dbReference>
<evidence type="ECO:0000256" key="2">
    <source>
        <dbReference type="ARBA" id="ARBA00009054"/>
    </source>
</evidence>
<comment type="similarity">
    <text evidence="2 10 11">Belongs to the GrpE family.</text>
</comment>
<dbReference type="Pfam" id="PF01025">
    <property type="entry name" value="GrpE"/>
    <property type="match status" value="1"/>
</dbReference>
<evidence type="ECO:0000256" key="7">
    <source>
        <dbReference type="ARBA" id="ARBA00053401"/>
    </source>
</evidence>
<dbReference type="PANTHER" id="PTHR21237">
    <property type="entry name" value="GRPE PROTEIN"/>
    <property type="match status" value="1"/>
</dbReference>
<dbReference type="NCBIfam" id="NF010738">
    <property type="entry name" value="PRK14140.1"/>
    <property type="match status" value="1"/>
</dbReference>
<dbReference type="FunFam" id="2.30.22.10:FF:000001">
    <property type="entry name" value="Protein GrpE"/>
    <property type="match status" value="1"/>
</dbReference>
<proteinExistence type="inferred from homology"/>
<dbReference type="Gene3D" id="3.90.20.20">
    <property type="match status" value="1"/>
</dbReference>
<dbReference type="SUPFAM" id="SSF51064">
    <property type="entry name" value="Head domain of nucleotide exchange factor GrpE"/>
    <property type="match status" value="1"/>
</dbReference>
<dbReference type="GO" id="GO:0006457">
    <property type="term" value="P:protein folding"/>
    <property type="evidence" value="ECO:0007669"/>
    <property type="project" value="InterPro"/>
</dbReference>
<dbReference type="EMBL" id="LAQL01000006">
    <property type="protein sequence ID" value="KLN60912.1"/>
    <property type="molecule type" value="Genomic_DNA"/>
</dbReference>
<dbReference type="PRINTS" id="PR00773">
    <property type="entry name" value="GRPEPROTEIN"/>
</dbReference>
<name>A0A0H2MJL3_9PROT</name>
<dbReference type="CDD" id="cd00446">
    <property type="entry name" value="GrpE"/>
    <property type="match status" value="1"/>
</dbReference>
<sequence>MSETEKQNSEENVVAEDQIPDDLVNEEAADEATVDTGSAAEEAKSDAVRVAELDAQNAQLTDKLLRTMADMENLRNRTRRDKEDAIKYAPQKLVTDLIGVMDNLQRALSAVSEEAAEGNEDLKTLRDGVEMTNREMLKVFERYNITEVEALGVRMDPHSHEALFEIPDPSQPEGTIVQVIQPGFRLHERLLRPARVGVAKGGPVAGAEKVDTTA</sequence>
<dbReference type="SUPFAM" id="SSF58014">
    <property type="entry name" value="Coiled-coil domain of nucleotide exchange factor GrpE"/>
    <property type="match status" value="1"/>
</dbReference>
<reference evidence="13 14" key="1">
    <citation type="submission" date="2015-03" db="EMBL/GenBank/DDBJ databases">
        <title>Genome Sequence of Kiloniella spongiae MEBiC09566, isolated from a marine sponge.</title>
        <authorList>
            <person name="Shao Z."/>
            <person name="Wang L."/>
            <person name="Li X."/>
        </authorList>
    </citation>
    <scope>NUCLEOTIDE SEQUENCE [LARGE SCALE GENOMIC DNA]</scope>
    <source>
        <strain evidence="13 14">MEBiC09566</strain>
    </source>
</reference>
<evidence type="ECO:0000256" key="3">
    <source>
        <dbReference type="ARBA" id="ARBA00011738"/>
    </source>
</evidence>
<dbReference type="InterPro" id="IPR013805">
    <property type="entry name" value="GrpE_CC"/>
</dbReference>
<evidence type="ECO:0000256" key="9">
    <source>
        <dbReference type="ARBA" id="ARBA00076414"/>
    </source>
</evidence>
<keyword evidence="5 10" id="KW-0346">Stress response</keyword>
<evidence type="ECO:0000256" key="12">
    <source>
        <dbReference type="SAM" id="MobiDB-lite"/>
    </source>
</evidence>
<dbReference type="GO" id="GO:0005737">
    <property type="term" value="C:cytoplasm"/>
    <property type="evidence" value="ECO:0007669"/>
    <property type="project" value="UniProtKB-SubCell"/>
</dbReference>
<feature type="region of interest" description="Disordered" evidence="12">
    <location>
        <begin position="1"/>
        <end position="45"/>
    </location>
</feature>
<gene>
    <name evidence="10" type="primary">grpE</name>
    <name evidence="13" type="ORF">WH96_10725</name>
</gene>
<evidence type="ECO:0000313" key="13">
    <source>
        <dbReference type="EMBL" id="KLN60912.1"/>
    </source>
</evidence>
<dbReference type="RefSeq" id="WP_047764123.1">
    <property type="nucleotide sequence ID" value="NZ_LAQL01000006.1"/>
</dbReference>
<dbReference type="GO" id="GO:0051087">
    <property type="term" value="F:protein-folding chaperone binding"/>
    <property type="evidence" value="ECO:0007669"/>
    <property type="project" value="InterPro"/>
</dbReference>
<dbReference type="Proteomes" id="UP000035444">
    <property type="component" value="Unassembled WGS sequence"/>
</dbReference>
<organism evidence="13 14">
    <name type="scientific">Kiloniella spongiae</name>
    <dbReference type="NCBI Taxonomy" id="1489064"/>
    <lineage>
        <taxon>Bacteria</taxon>
        <taxon>Pseudomonadati</taxon>
        <taxon>Pseudomonadota</taxon>
        <taxon>Alphaproteobacteria</taxon>
        <taxon>Rhodospirillales</taxon>
        <taxon>Kiloniellaceae</taxon>
        <taxon>Kiloniella</taxon>
    </lineage>
</organism>
<dbReference type="PANTHER" id="PTHR21237:SF23">
    <property type="entry name" value="GRPE PROTEIN HOMOLOG, MITOCHONDRIAL"/>
    <property type="match status" value="1"/>
</dbReference>
<keyword evidence="6 10" id="KW-0143">Chaperone</keyword>
<evidence type="ECO:0000256" key="4">
    <source>
        <dbReference type="ARBA" id="ARBA00022490"/>
    </source>
</evidence>
<dbReference type="OrthoDB" id="9789811at2"/>
<comment type="subunit">
    <text evidence="3 10">Homodimer.</text>
</comment>
<evidence type="ECO:0000256" key="6">
    <source>
        <dbReference type="ARBA" id="ARBA00023186"/>
    </source>
</evidence>
<dbReference type="GO" id="GO:0042803">
    <property type="term" value="F:protein homodimerization activity"/>
    <property type="evidence" value="ECO:0007669"/>
    <property type="project" value="InterPro"/>
</dbReference>
<comment type="subcellular location">
    <subcellularLocation>
        <location evidence="1 10">Cytoplasm</location>
    </subcellularLocation>
</comment>